<protein>
    <submittedName>
        <fullName evidence="3">NADP-dependent oxidoreductase</fullName>
    </submittedName>
</protein>
<dbReference type="PROSITE" id="PS01162">
    <property type="entry name" value="QOR_ZETA_CRYSTAL"/>
    <property type="match status" value="1"/>
</dbReference>
<dbReference type="EMBL" id="BAAAMR010000007">
    <property type="protein sequence ID" value="GAA2124820.1"/>
    <property type="molecule type" value="Genomic_DNA"/>
</dbReference>
<dbReference type="Pfam" id="PF13602">
    <property type="entry name" value="ADH_zinc_N_2"/>
    <property type="match status" value="1"/>
</dbReference>
<dbReference type="Gene3D" id="3.90.180.10">
    <property type="entry name" value="Medium-chain alcohol dehydrogenases, catalytic domain"/>
    <property type="match status" value="1"/>
</dbReference>
<dbReference type="Gene3D" id="3.40.50.720">
    <property type="entry name" value="NAD(P)-binding Rossmann-like Domain"/>
    <property type="match status" value="1"/>
</dbReference>
<dbReference type="InterPro" id="IPR011032">
    <property type="entry name" value="GroES-like_sf"/>
</dbReference>
<keyword evidence="4" id="KW-1185">Reference proteome</keyword>
<dbReference type="InterPro" id="IPR002364">
    <property type="entry name" value="Quin_OxRdtase/zeta-crystal_CS"/>
</dbReference>
<evidence type="ECO:0000313" key="3">
    <source>
        <dbReference type="EMBL" id="GAA2124820.1"/>
    </source>
</evidence>
<comment type="caution">
    <text evidence="3">The sequence shown here is derived from an EMBL/GenBank/DDBJ whole genome shotgun (WGS) entry which is preliminary data.</text>
</comment>
<dbReference type="SUPFAM" id="SSF50129">
    <property type="entry name" value="GroES-like"/>
    <property type="match status" value="1"/>
</dbReference>
<dbReference type="InterPro" id="IPR036291">
    <property type="entry name" value="NAD(P)-bd_dom_sf"/>
</dbReference>
<evidence type="ECO:0000259" key="2">
    <source>
        <dbReference type="SMART" id="SM00829"/>
    </source>
</evidence>
<keyword evidence="1" id="KW-0560">Oxidoreductase</keyword>
<evidence type="ECO:0000313" key="4">
    <source>
        <dbReference type="Proteomes" id="UP001501020"/>
    </source>
</evidence>
<dbReference type="InterPro" id="IPR013154">
    <property type="entry name" value="ADH-like_N"/>
</dbReference>
<proteinExistence type="predicted"/>
<name>A0ABN2YBA5_9ACTN</name>
<dbReference type="Pfam" id="PF08240">
    <property type="entry name" value="ADH_N"/>
    <property type="match status" value="1"/>
</dbReference>
<reference evidence="4" key="1">
    <citation type="journal article" date="2019" name="Int. J. Syst. Evol. Microbiol.">
        <title>The Global Catalogue of Microorganisms (GCM) 10K type strain sequencing project: providing services to taxonomists for standard genome sequencing and annotation.</title>
        <authorList>
            <consortium name="The Broad Institute Genomics Platform"/>
            <consortium name="The Broad Institute Genome Sequencing Center for Infectious Disease"/>
            <person name="Wu L."/>
            <person name="Ma J."/>
        </authorList>
    </citation>
    <scope>NUCLEOTIDE SEQUENCE [LARGE SCALE GENOMIC DNA]</scope>
    <source>
        <strain evidence="4">JCM 13850</strain>
    </source>
</reference>
<dbReference type="PANTHER" id="PTHR11695:SF294">
    <property type="entry name" value="RETICULON-4-INTERACTING PROTEIN 1, MITOCHONDRIAL"/>
    <property type="match status" value="1"/>
</dbReference>
<dbReference type="InterPro" id="IPR020843">
    <property type="entry name" value="ER"/>
</dbReference>
<dbReference type="SMART" id="SM00829">
    <property type="entry name" value="PKS_ER"/>
    <property type="match status" value="1"/>
</dbReference>
<gene>
    <name evidence="3" type="ORF">GCM10009727_12600</name>
</gene>
<dbReference type="Proteomes" id="UP001501020">
    <property type="component" value="Unassembled WGS sequence"/>
</dbReference>
<accession>A0ABN2YBA5</accession>
<organism evidence="3 4">
    <name type="scientific">Actinomadura napierensis</name>
    <dbReference type="NCBI Taxonomy" id="267854"/>
    <lineage>
        <taxon>Bacteria</taxon>
        <taxon>Bacillati</taxon>
        <taxon>Actinomycetota</taxon>
        <taxon>Actinomycetes</taxon>
        <taxon>Streptosporangiales</taxon>
        <taxon>Thermomonosporaceae</taxon>
        <taxon>Actinomadura</taxon>
    </lineage>
</organism>
<feature type="domain" description="Enoyl reductase (ER)" evidence="2">
    <location>
        <begin position="20"/>
        <end position="318"/>
    </location>
</feature>
<sequence>MDGMSETAQRMRAITVGAWGGPELLRETDLPRPVPGPCEILVRVHAAGVNATDWKQRATGGLGLWADPPAVGWDVSGTVESVGVGTTLFLEGDEVFGMPRFPHQAGAYAEYVSAPARHFVRKPANIDHIEAAALPLVSLTAWQALIDTAHLEPGQRVLIHAAAGGFGHIALQIAKSHRAHVIGTARGEKHAFLRDLGADQLIDYTAMDFAAAVGEVDVVLDAVGGDYGPRSLKVLRAGGTLVSLASPADDALRPQAADRGIRAGFMLVEPDHAALRAIADLAARGRLRPAIETVLPLSEAAQAHRLGETGRTKGKIVLSVLE</sequence>
<dbReference type="PANTHER" id="PTHR11695">
    <property type="entry name" value="ALCOHOL DEHYDROGENASE RELATED"/>
    <property type="match status" value="1"/>
</dbReference>
<dbReference type="CDD" id="cd05289">
    <property type="entry name" value="MDR_like_2"/>
    <property type="match status" value="1"/>
</dbReference>
<dbReference type="InterPro" id="IPR050700">
    <property type="entry name" value="YIM1/Zinc_Alcohol_DH_Fams"/>
</dbReference>
<evidence type="ECO:0000256" key="1">
    <source>
        <dbReference type="ARBA" id="ARBA00023002"/>
    </source>
</evidence>
<dbReference type="SUPFAM" id="SSF51735">
    <property type="entry name" value="NAD(P)-binding Rossmann-fold domains"/>
    <property type="match status" value="1"/>
</dbReference>